<evidence type="ECO:0000313" key="7">
    <source>
        <dbReference type="EMBL" id="CAH1444894.1"/>
    </source>
</evidence>
<protein>
    <recommendedName>
        <fullName evidence="6">Suppressor of forked domain-containing protein</fullName>
    </recommendedName>
</protein>
<dbReference type="InterPro" id="IPR008847">
    <property type="entry name" value="Suf"/>
</dbReference>
<feature type="compositionally biased region" description="Low complexity" evidence="5">
    <location>
        <begin position="722"/>
        <end position="736"/>
    </location>
</feature>
<sequence>MEDKYSVESAEALANEALRLPISEAVPIYEQLLATFPTAAKYWKQYVEAHIAVNNDDATKQIFSRCLLNCLQIPLWRCYINFIRKANEKKGLEGQEETRKAFDFMLGYVGSDIASGPVWTEYINFLKSLPAQNPQEESQRMIAVRKVYQKAIVTPTHHVEQHWRDYENFENSVSRALAKGLVSEYQPKYNSARAVYRERKKYVDEIDWNLVAVPPSGSLKEELQWTAWKRFLAFEKENPQRIDSVSANKRISFTYEQCLMYLYHYPDIWFDYATWHAKSGSIDSAIKVYQRSLKALPDCAMLRYAYAELEESRGAIQAAKKVYESLLGDDANATALSHIQFIRFLRRTEGVEAARKHFMDARKSPNCTYHVYVAYATMAFCMDKDAKIAHNVFEAGLKRYMHEPGYILEYADFLSRLNDDRNIRALFERALSSLPPEESIEVWKRFSQFEQTYGDLVSMLKVEQRRKEALARTGENGASLALENSLQDVVSRYSFMDLWPCSSKELDHLSRQDWLSSNGNKKVEKSTLVNADKNPGGQVLSNVSSKVIYPDTSRMVVYDPTKQKPGVSVSTPVLPSISTTLLSSSVLATGGAPSVPIVIPKPLPPALSAFIASLPPVVEGPVPDVDYVLSICLQSNLPIMEQPASIDVNKFKPRDRQHGKRKDADRQEEDESNTLVQSQVQAPKDAFKIRQMRKSRVGVVGGAQSGSAVSYATGSVQTGSASYGSGFSGEHSGSFG</sequence>
<accession>A0AAU9P4A4</accession>
<dbReference type="Pfam" id="PF05843">
    <property type="entry name" value="Suf"/>
    <property type="match status" value="1"/>
</dbReference>
<feature type="region of interest" description="Disordered" evidence="5">
    <location>
        <begin position="648"/>
        <end position="681"/>
    </location>
</feature>
<dbReference type="InterPro" id="IPR045243">
    <property type="entry name" value="Rna14-like"/>
</dbReference>
<evidence type="ECO:0000256" key="1">
    <source>
        <dbReference type="ARBA" id="ARBA00004123"/>
    </source>
</evidence>
<dbReference type="AlphaFoldDB" id="A0AAU9P4A4"/>
<keyword evidence="2" id="KW-0677">Repeat</keyword>
<reference evidence="7 8" key="1">
    <citation type="submission" date="2022-01" db="EMBL/GenBank/DDBJ databases">
        <authorList>
            <person name="Xiong W."/>
            <person name="Schranz E."/>
        </authorList>
    </citation>
    <scope>NUCLEOTIDE SEQUENCE [LARGE SCALE GENOMIC DNA]</scope>
</reference>
<evidence type="ECO:0000256" key="5">
    <source>
        <dbReference type="SAM" id="MobiDB-lite"/>
    </source>
</evidence>
<feature type="region of interest" description="Disordered" evidence="5">
    <location>
        <begin position="710"/>
        <end position="736"/>
    </location>
</feature>
<evidence type="ECO:0000259" key="6">
    <source>
        <dbReference type="Pfam" id="PF05843"/>
    </source>
</evidence>
<evidence type="ECO:0000313" key="8">
    <source>
        <dbReference type="Proteomes" id="UP001157418"/>
    </source>
</evidence>
<dbReference type="InterPro" id="IPR019734">
    <property type="entry name" value="TPR_rpt"/>
</dbReference>
<dbReference type="PANTHER" id="PTHR19980:SF0">
    <property type="entry name" value="CLEAVAGE STIMULATION FACTOR SUBUNIT 3"/>
    <property type="match status" value="1"/>
</dbReference>
<keyword evidence="8" id="KW-1185">Reference proteome</keyword>
<dbReference type="InterPro" id="IPR003107">
    <property type="entry name" value="HAT"/>
</dbReference>
<dbReference type="Gene3D" id="1.25.40.1040">
    <property type="match status" value="1"/>
</dbReference>
<evidence type="ECO:0000256" key="4">
    <source>
        <dbReference type="PROSITE-ProRule" id="PRU00339"/>
    </source>
</evidence>
<dbReference type="Proteomes" id="UP001157418">
    <property type="component" value="Unassembled WGS sequence"/>
</dbReference>
<dbReference type="SMART" id="SM00386">
    <property type="entry name" value="HAT"/>
    <property type="match status" value="9"/>
</dbReference>
<gene>
    <name evidence="7" type="ORF">LVIROSA_LOCUS30694</name>
</gene>
<dbReference type="SUPFAM" id="SSF48452">
    <property type="entry name" value="TPR-like"/>
    <property type="match status" value="1"/>
</dbReference>
<feature type="domain" description="Suppressor of forked" evidence="6">
    <location>
        <begin position="3"/>
        <end position="506"/>
    </location>
</feature>
<dbReference type="PANTHER" id="PTHR19980">
    <property type="entry name" value="RNA CLEAVAGE STIMULATION FACTOR"/>
    <property type="match status" value="1"/>
</dbReference>
<feature type="compositionally biased region" description="Polar residues" evidence="5">
    <location>
        <begin position="712"/>
        <end position="721"/>
    </location>
</feature>
<dbReference type="GO" id="GO:0005634">
    <property type="term" value="C:nucleus"/>
    <property type="evidence" value="ECO:0007669"/>
    <property type="project" value="UniProtKB-SubCell"/>
</dbReference>
<keyword evidence="3" id="KW-0539">Nucleus</keyword>
<proteinExistence type="predicted"/>
<dbReference type="InterPro" id="IPR011990">
    <property type="entry name" value="TPR-like_helical_dom_sf"/>
</dbReference>
<comment type="caution">
    <text evidence="7">The sequence shown here is derived from an EMBL/GenBank/DDBJ whole genome shotgun (WGS) entry which is preliminary data.</text>
</comment>
<dbReference type="GO" id="GO:0031124">
    <property type="term" value="P:mRNA 3'-end processing"/>
    <property type="evidence" value="ECO:0007669"/>
    <property type="project" value="InterPro"/>
</dbReference>
<dbReference type="EMBL" id="CAKMRJ010005523">
    <property type="protein sequence ID" value="CAH1444894.1"/>
    <property type="molecule type" value="Genomic_DNA"/>
</dbReference>
<dbReference type="PROSITE" id="PS50005">
    <property type="entry name" value="TPR"/>
    <property type="match status" value="1"/>
</dbReference>
<organism evidence="7 8">
    <name type="scientific">Lactuca virosa</name>
    <dbReference type="NCBI Taxonomy" id="75947"/>
    <lineage>
        <taxon>Eukaryota</taxon>
        <taxon>Viridiplantae</taxon>
        <taxon>Streptophyta</taxon>
        <taxon>Embryophyta</taxon>
        <taxon>Tracheophyta</taxon>
        <taxon>Spermatophyta</taxon>
        <taxon>Magnoliopsida</taxon>
        <taxon>eudicotyledons</taxon>
        <taxon>Gunneridae</taxon>
        <taxon>Pentapetalae</taxon>
        <taxon>asterids</taxon>
        <taxon>campanulids</taxon>
        <taxon>Asterales</taxon>
        <taxon>Asteraceae</taxon>
        <taxon>Cichorioideae</taxon>
        <taxon>Cichorieae</taxon>
        <taxon>Lactucinae</taxon>
        <taxon>Lactuca</taxon>
    </lineage>
</organism>
<dbReference type="FunFam" id="1.25.40.1040:FF:000005">
    <property type="entry name" value="Cleavage stimulation factor subunit 77"/>
    <property type="match status" value="1"/>
</dbReference>
<comment type="subcellular location">
    <subcellularLocation>
        <location evidence="1">Nucleus</location>
    </subcellularLocation>
</comment>
<feature type="repeat" description="TPR" evidence="4">
    <location>
        <begin position="266"/>
        <end position="299"/>
    </location>
</feature>
<name>A0AAU9P4A4_9ASTR</name>
<evidence type="ECO:0000256" key="3">
    <source>
        <dbReference type="ARBA" id="ARBA00023242"/>
    </source>
</evidence>
<keyword evidence="4" id="KW-0802">TPR repeat</keyword>
<dbReference type="GO" id="GO:0003729">
    <property type="term" value="F:mRNA binding"/>
    <property type="evidence" value="ECO:0007669"/>
    <property type="project" value="TreeGrafter"/>
</dbReference>
<evidence type="ECO:0000256" key="2">
    <source>
        <dbReference type="ARBA" id="ARBA00022737"/>
    </source>
</evidence>